<evidence type="ECO:0000313" key="3">
    <source>
        <dbReference type="Proteomes" id="UP000192578"/>
    </source>
</evidence>
<gene>
    <name evidence="2" type="ORF">BV898_12989</name>
</gene>
<protein>
    <recommendedName>
        <fullName evidence="4">Apple domain-containing protein</fullName>
    </recommendedName>
</protein>
<organism evidence="2 3">
    <name type="scientific">Hypsibius exemplaris</name>
    <name type="common">Freshwater tardigrade</name>
    <dbReference type="NCBI Taxonomy" id="2072580"/>
    <lineage>
        <taxon>Eukaryota</taxon>
        <taxon>Metazoa</taxon>
        <taxon>Ecdysozoa</taxon>
        <taxon>Tardigrada</taxon>
        <taxon>Eutardigrada</taxon>
        <taxon>Parachela</taxon>
        <taxon>Hypsibioidea</taxon>
        <taxon>Hypsibiidae</taxon>
        <taxon>Hypsibius</taxon>
    </lineage>
</organism>
<evidence type="ECO:0008006" key="4">
    <source>
        <dbReference type="Google" id="ProtNLM"/>
    </source>
</evidence>
<feature type="chain" id="PRO_5010740841" description="Apple domain-containing protein" evidence="1">
    <location>
        <begin position="24"/>
        <end position="204"/>
    </location>
</feature>
<reference evidence="3" key="1">
    <citation type="submission" date="2017-01" db="EMBL/GenBank/DDBJ databases">
        <title>Comparative genomics of anhydrobiosis in the tardigrade Hypsibius dujardini.</title>
        <authorList>
            <person name="Yoshida Y."/>
            <person name="Koutsovoulos G."/>
            <person name="Laetsch D."/>
            <person name="Stevens L."/>
            <person name="Kumar S."/>
            <person name="Horikawa D."/>
            <person name="Ishino K."/>
            <person name="Komine S."/>
            <person name="Tomita M."/>
            <person name="Blaxter M."/>
            <person name="Arakawa K."/>
        </authorList>
    </citation>
    <scope>NUCLEOTIDE SEQUENCE [LARGE SCALE GENOMIC DNA]</scope>
    <source>
        <strain evidence="3">Z151</strain>
    </source>
</reference>
<dbReference type="EMBL" id="MTYJ01000137">
    <property type="protein sequence ID" value="OQV12760.1"/>
    <property type="molecule type" value="Genomic_DNA"/>
</dbReference>
<accession>A0A1W0WC56</accession>
<dbReference type="Gene3D" id="3.50.4.10">
    <property type="entry name" value="Hepatocyte Growth Factor"/>
    <property type="match status" value="1"/>
</dbReference>
<dbReference type="AlphaFoldDB" id="A0A1W0WC56"/>
<keyword evidence="1" id="KW-0732">Signal</keyword>
<keyword evidence="3" id="KW-1185">Reference proteome</keyword>
<evidence type="ECO:0000313" key="2">
    <source>
        <dbReference type="EMBL" id="OQV12760.1"/>
    </source>
</evidence>
<sequence length="204" mass="22351">MATLAVVCGVLDIFVAQLVVLHGEHRKASQQTNVLNDCLPSHRNVVELQGWNVAATTENGSICFGRTLDSTTCHLRCLASVQRPRCRFVAYNMDRGTCDGFTAAGVTGMTLERNASFTLLGSSGKKFDRKDRFRLQDQGHLLASGQGLHMYAAESCLALCHILPQCNVCTFNNYSGLCWLKSMPRPEQFVGLEASSWGVISFVS</sequence>
<dbReference type="Proteomes" id="UP000192578">
    <property type="component" value="Unassembled WGS sequence"/>
</dbReference>
<name>A0A1W0WC56_HYPEX</name>
<comment type="caution">
    <text evidence="2">The sequence shown here is derived from an EMBL/GenBank/DDBJ whole genome shotgun (WGS) entry which is preliminary data.</text>
</comment>
<proteinExistence type="predicted"/>
<feature type="signal peptide" evidence="1">
    <location>
        <begin position="1"/>
        <end position="23"/>
    </location>
</feature>
<evidence type="ECO:0000256" key="1">
    <source>
        <dbReference type="SAM" id="SignalP"/>
    </source>
</evidence>